<protein>
    <submittedName>
        <fullName evidence="3">Uncharacterized protein</fullName>
    </submittedName>
</protein>
<dbReference type="OrthoDB" id="4207724at2759"/>
<feature type="compositionally biased region" description="Basic and acidic residues" evidence="1">
    <location>
        <begin position="159"/>
        <end position="205"/>
    </location>
</feature>
<feature type="compositionally biased region" description="Polar residues" evidence="1">
    <location>
        <begin position="209"/>
        <end position="226"/>
    </location>
</feature>
<dbReference type="Proteomes" id="UP000481861">
    <property type="component" value="Unassembled WGS sequence"/>
</dbReference>
<accession>A0A7C8M6B1</accession>
<evidence type="ECO:0000313" key="4">
    <source>
        <dbReference type="Proteomes" id="UP000481861"/>
    </source>
</evidence>
<dbReference type="EMBL" id="JAADJZ010000015">
    <property type="protein sequence ID" value="KAF2869759.1"/>
    <property type="molecule type" value="Genomic_DNA"/>
</dbReference>
<reference evidence="3 4" key="1">
    <citation type="submission" date="2020-01" db="EMBL/GenBank/DDBJ databases">
        <authorList>
            <consortium name="DOE Joint Genome Institute"/>
            <person name="Haridas S."/>
            <person name="Albert R."/>
            <person name="Binder M."/>
            <person name="Bloem J."/>
            <person name="Labutti K."/>
            <person name="Salamov A."/>
            <person name="Andreopoulos B."/>
            <person name="Baker S.E."/>
            <person name="Barry K."/>
            <person name="Bills G."/>
            <person name="Bluhm B.H."/>
            <person name="Cannon C."/>
            <person name="Castanera R."/>
            <person name="Culley D.E."/>
            <person name="Daum C."/>
            <person name="Ezra D."/>
            <person name="Gonzalez J.B."/>
            <person name="Henrissat B."/>
            <person name="Kuo A."/>
            <person name="Liang C."/>
            <person name="Lipzen A."/>
            <person name="Lutzoni F."/>
            <person name="Magnuson J."/>
            <person name="Mondo S."/>
            <person name="Nolan M."/>
            <person name="Ohm R."/>
            <person name="Pangilinan J."/>
            <person name="Park H.-J.H."/>
            <person name="Ramirez L."/>
            <person name="Alfaro M."/>
            <person name="Sun H."/>
            <person name="Tritt A."/>
            <person name="Yoshinaga Y."/>
            <person name="Zwiers L.-H.L."/>
            <person name="Turgeon B.G."/>
            <person name="Goodwin S.B."/>
            <person name="Spatafora J.W."/>
            <person name="Crous P.W."/>
            <person name="Grigoriev I.V."/>
        </authorList>
    </citation>
    <scope>NUCLEOTIDE SEQUENCE [LARGE SCALE GENOMIC DNA]</scope>
    <source>
        <strain evidence="3 4">CBS 611.86</strain>
    </source>
</reference>
<keyword evidence="2" id="KW-1133">Transmembrane helix</keyword>
<feature type="transmembrane region" description="Helical" evidence="2">
    <location>
        <begin position="6"/>
        <end position="23"/>
    </location>
</feature>
<evidence type="ECO:0000256" key="2">
    <source>
        <dbReference type="SAM" id="Phobius"/>
    </source>
</evidence>
<feature type="region of interest" description="Disordered" evidence="1">
    <location>
        <begin position="39"/>
        <end position="77"/>
    </location>
</feature>
<feature type="compositionally biased region" description="Polar residues" evidence="1">
    <location>
        <begin position="251"/>
        <end position="279"/>
    </location>
</feature>
<gene>
    <name evidence="3" type="ORF">BDV95DRAFT_608590</name>
</gene>
<feature type="compositionally biased region" description="Polar residues" evidence="1">
    <location>
        <begin position="39"/>
        <end position="51"/>
    </location>
</feature>
<evidence type="ECO:0000256" key="1">
    <source>
        <dbReference type="SAM" id="MobiDB-lite"/>
    </source>
</evidence>
<feature type="compositionally biased region" description="Basic residues" evidence="1">
    <location>
        <begin position="63"/>
        <end position="73"/>
    </location>
</feature>
<evidence type="ECO:0000313" key="3">
    <source>
        <dbReference type="EMBL" id="KAF2869759.1"/>
    </source>
</evidence>
<sequence>MEPWLSWIIVVAFTGAAYLYYTQTNQPGGQRGRSIVQRATTSTKDTLQWAESETKSKLAAKPTKAKAPRKSVKKAVQEVGDKAGAYLSGASSAAGADADDDLSPVASPGPDATPAVKAPSGKDVSDMLEPKTAGPGVLKISASEKPARPSKPQQLRAEPVQETKKQRQNKKKVEEAKAQREADEKQRRALEEKQRRAAREARGEPARNGLQSAQAPSSSPWTNGRSSAAPKTAPANSNQLLDTFEHDVASIASSSEAATNGTAPSTDSMENSGQWTNLPSEEEQLRIAMQDSAWSVAGKGKKQRKTRPVGGDQEGSDSAVPMESPVVKPTPPPVPTKKAENVQSRRYEVLSPPGPEHSHPLDSDWPVV</sequence>
<feature type="region of interest" description="Disordered" evidence="1">
    <location>
        <begin position="90"/>
        <end position="368"/>
    </location>
</feature>
<name>A0A7C8M6B1_9PLEO</name>
<comment type="caution">
    <text evidence="3">The sequence shown here is derived from an EMBL/GenBank/DDBJ whole genome shotgun (WGS) entry which is preliminary data.</text>
</comment>
<dbReference type="AlphaFoldDB" id="A0A7C8M6B1"/>
<keyword evidence="2" id="KW-0812">Transmembrane</keyword>
<keyword evidence="2" id="KW-0472">Membrane</keyword>
<feature type="compositionally biased region" description="Basic and acidic residues" evidence="1">
    <location>
        <begin position="337"/>
        <end position="348"/>
    </location>
</feature>
<proteinExistence type="predicted"/>
<keyword evidence="4" id="KW-1185">Reference proteome</keyword>
<organism evidence="3 4">
    <name type="scientific">Massariosphaeria phaeospora</name>
    <dbReference type="NCBI Taxonomy" id="100035"/>
    <lineage>
        <taxon>Eukaryota</taxon>
        <taxon>Fungi</taxon>
        <taxon>Dikarya</taxon>
        <taxon>Ascomycota</taxon>
        <taxon>Pezizomycotina</taxon>
        <taxon>Dothideomycetes</taxon>
        <taxon>Pleosporomycetidae</taxon>
        <taxon>Pleosporales</taxon>
        <taxon>Pleosporales incertae sedis</taxon>
        <taxon>Massariosphaeria</taxon>
    </lineage>
</organism>